<keyword evidence="11" id="KW-0812">Transmembrane</keyword>
<dbReference type="Pfam" id="PF11527">
    <property type="entry name" value="ARL2_Bind_BART"/>
    <property type="match status" value="1"/>
</dbReference>
<feature type="transmembrane region" description="Helical" evidence="11">
    <location>
        <begin position="12"/>
        <end position="34"/>
    </location>
</feature>
<gene>
    <name evidence="13" type="ORF">MHI_LOCUS130502</name>
</gene>
<name>A0A6V7GYI0_9HYME</name>
<dbReference type="GO" id="GO:0097546">
    <property type="term" value="C:ciliary base"/>
    <property type="evidence" value="ECO:0007669"/>
    <property type="project" value="TreeGrafter"/>
</dbReference>
<evidence type="ECO:0000256" key="11">
    <source>
        <dbReference type="SAM" id="Phobius"/>
    </source>
</evidence>
<feature type="region of interest" description="Disordered" evidence="10">
    <location>
        <begin position="446"/>
        <end position="480"/>
    </location>
</feature>
<evidence type="ECO:0000259" key="12">
    <source>
        <dbReference type="Pfam" id="PF11527"/>
    </source>
</evidence>
<sequence>YNPGACAVRWAIPLAAIAALDAATLAVLAFILAARHVRLQPEPFNNGSLYKGEVNPGYVNEAQSVAGSRKSLSLRPVLLVAPPEQDRYSELSRAKSHSHHSLYTPAPTHPAHTMSTNTLNHSQHNFQLTNEKSLTLAELNEIYENRVHQGHFAIIAGIACLFYKNCSLRERKSKRGGFCRSASLRTSLFMAHSRRSKVQSVLPCENSLLANESFLYNAPEMNDKDDSAWVFDSLIGFLQGPIWSAPLITFIEEKSLIFEADIEENDEYEKVYQEYKNLVDLLLGCFMEDMVITPEQFEYACTVNKYTKMPIQFQQASQRNFQKKPSLPPKKKNNVQRNLFEQIWAANEYEIFKRMMIQKNLELQLQALNMIEQKYGLTPASLMYETDVLNEDPLVMEEIIQKHVLENDTEEDQEISSETSLIKEHERLTAKYNSERALLAEALIASQKEQSSPREESFSKEKVYKKEEKEEKEDRTEEREIEIKKEEEEKKEEKEKEEADIPRFPKAILLGPMSTNEPKSMEQNVSVSEEDVRKRQAYLKARRDKLVALKKEARSQRLEMNLSRPSSARSVAEATIKGEQELKLPEPLEPSILQVRKALAARLQAEVV</sequence>
<evidence type="ECO:0000256" key="7">
    <source>
        <dbReference type="ARBA" id="ARBA00023069"/>
    </source>
</evidence>
<dbReference type="Gene3D" id="1.20.1520.10">
    <property type="entry name" value="ADP-ribosylation factor-like 2-binding protein, domain"/>
    <property type="match status" value="1"/>
</dbReference>
<dbReference type="PANTHER" id="PTHR21532:SF0">
    <property type="entry name" value="CILIA- AND FLAGELLA-ASSOCIATED PROTEIN 36"/>
    <property type="match status" value="1"/>
</dbReference>
<dbReference type="InterPro" id="IPR023379">
    <property type="entry name" value="BART_dom"/>
</dbReference>
<feature type="compositionally biased region" description="Basic and acidic residues" evidence="10">
    <location>
        <begin position="451"/>
        <end position="480"/>
    </location>
</feature>
<protein>
    <recommendedName>
        <fullName evidence="4">Cilia- and flagella-associated protein 36</fullName>
    </recommendedName>
    <alternativeName>
        <fullName evidence="9">Coiled-coil domain-containing protein 104</fullName>
    </alternativeName>
</protein>
<accession>A0A6V7GYI0</accession>
<evidence type="ECO:0000256" key="9">
    <source>
        <dbReference type="ARBA" id="ARBA00031593"/>
    </source>
</evidence>
<feature type="domain" description="BART" evidence="12">
    <location>
        <begin position="227"/>
        <end position="364"/>
    </location>
</feature>
<feature type="non-terminal residue" evidence="13">
    <location>
        <position position="1"/>
    </location>
</feature>
<keyword evidence="7" id="KW-0969">Cilium</keyword>
<keyword evidence="5" id="KW-0963">Cytoplasm</keyword>
<feature type="compositionally biased region" description="Polar residues" evidence="10">
    <location>
        <begin position="513"/>
        <end position="527"/>
    </location>
</feature>
<keyword evidence="14" id="KW-1185">Reference proteome</keyword>
<keyword evidence="8" id="KW-0966">Cell projection</keyword>
<evidence type="ECO:0000256" key="2">
    <source>
        <dbReference type="ARBA" id="ARBA00004496"/>
    </source>
</evidence>
<feature type="non-terminal residue" evidence="13">
    <location>
        <position position="608"/>
    </location>
</feature>
<dbReference type="OrthoDB" id="272687at2759"/>
<comment type="subcellular location">
    <subcellularLocation>
        <location evidence="1">Cell projection</location>
        <location evidence="1">Cilium</location>
    </subcellularLocation>
    <subcellularLocation>
        <location evidence="2">Cytoplasm</location>
    </subcellularLocation>
</comment>
<evidence type="ECO:0000256" key="5">
    <source>
        <dbReference type="ARBA" id="ARBA00022490"/>
    </source>
</evidence>
<keyword evidence="11" id="KW-1133">Transmembrane helix</keyword>
<feature type="region of interest" description="Disordered" evidence="10">
    <location>
        <begin position="508"/>
        <end position="531"/>
    </location>
</feature>
<comment type="similarity">
    <text evidence="3">Belongs to the CFAP36 family.</text>
</comment>
<evidence type="ECO:0000256" key="4">
    <source>
        <dbReference type="ARBA" id="ARBA00021815"/>
    </source>
</evidence>
<keyword evidence="6" id="KW-0175">Coiled coil</keyword>
<dbReference type="EMBL" id="CAJDYZ010002542">
    <property type="protein sequence ID" value="CAD1469511.1"/>
    <property type="molecule type" value="Genomic_DNA"/>
</dbReference>
<organism evidence="13 14">
    <name type="scientific">Heterotrigona itama</name>
    <dbReference type="NCBI Taxonomy" id="395501"/>
    <lineage>
        <taxon>Eukaryota</taxon>
        <taxon>Metazoa</taxon>
        <taxon>Ecdysozoa</taxon>
        <taxon>Arthropoda</taxon>
        <taxon>Hexapoda</taxon>
        <taxon>Insecta</taxon>
        <taxon>Pterygota</taxon>
        <taxon>Neoptera</taxon>
        <taxon>Endopterygota</taxon>
        <taxon>Hymenoptera</taxon>
        <taxon>Apocrita</taxon>
        <taxon>Aculeata</taxon>
        <taxon>Apoidea</taxon>
        <taxon>Anthophila</taxon>
        <taxon>Apidae</taxon>
        <taxon>Heterotrigona</taxon>
    </lineage>
</organism>
<dbReference type="AlphaFoldDB" id="A0A6V7GYI0"/>
<dbReference type="GO" id="GO:0005930">
    <property type="term" value="C:axoneme"/>
    <property type="evidence" value="ECO:0007669"/>
    <property type="project" value="TreeGrafter"/>
</dbReference>
<proteinExistence type="inferred from homology"/>
<evidence type="ECO:0000256" key="10">
    <source>
        <dbReference type="SAM" id="MobiDB-lite"/>
    </source>
</evidence>
<dbReference type="PANTHER" id="PTHR21532">
    <property type="entry name" value="PHOSPHODIESTERASE HL"/>
    <property type="match status" value="1"/>
</dbReference>
<comment type="caution">
    <text evidence="13">The sequence shown here is derived from an EMBL/GenBank/DDBJ whole genome shotgun (WGS) entry which is preliminary data.</text>
</comment>
<reference evidence="13" key="1">
    <citation type="submission" date="2020-07" db="EMBL/GenBank/DDBJ databases">
        <authorList>
            <person name="Nazaruddin N."/>
        </authorList>
    </citation>
    <scope>NUCLEOTIDE SEQUENCE</scope>
</reference>
<dbReference type="InterPro" id="IPR042541">
    <property type="entry name" value="BART_sf"/>
</dbReference>
<evidence type="ECO:0000256" key="6">
    <source>
        <dbReference type="ARBA" id="ARBA00023054"/>
    </source>
</evidence>
<dbReference type="InterPro" id="IPR038888">
    <property type="entry name" value="CFAP36"/>
</dbReference>
<evidence type="ECO:0000313" key="13">
    <source>
        <dbReference type="EMBL" id="CAD1469511.1"/>
    </source>
</evidence>
<evidence type="ECO:0000256" key="8">
    <source>
        <dbReference type="ARBA" id="ARBA00023273"/>
    </source>
</evidence>
<evidence type="ECO:0000313" key="14">
    <source>
        <dbReference type="Proteomes" id="UP000752696"/>
    </source>
</evidence>
<dbReference type="Proteomes" id="UP000752696">
    <property type="component" value="Unassembled WGS sequence"/>
</dbReference>
<evidence type="ECO:0000256" key="1">
    <source>
        <dbReference type="ARBA" id="ARBA00004138"/>
    </source>
</evidence>
<keyword evidence="11" id="KW-0472">Membrane</keyword>
<evidence type="ECO:0000256" key="3">
    <source>
        <dbReference type="ARBA" id="ARBA00007460"/>
    </source>
</evidence>